<dbReference type="EMBL" id="AP027081">
    <property type="protein sequence ID" value="BDU77765.1"/>
    <property type="molecule type" value="Genomic_DNA"/>
</dbReference>
<evidence type="ECO:0000313" key="3">
    <source>
        <dbReference type="Proteomes" id="UP001228113"/>
    </source>
</evidence>
<accession>A0AA48KE68</accession>
<evidence type="ECO:0000313" key="2">
    <source>
        <dbReference type="EMBL" id="BDU77765.1"/>
    </source>
</evidence>
<dbReference type="Proteomes" id="UP001228113">
    <property type="component" value="Chromosome"/>
</dbReference>
<evidence type="ECO:0000256" key="1">
    <source>
        <dbReference type="SAM" id="MobiDB-lite"/>
    </source>
</evidence>
<sequence length="65" mass="7431">MFLVFSGLALLVWAAFRSRWYQERLGDLQGMRRAAGQEEDGTGLHRLDPLHQLTRPGDGPRRPRA</sequence>
<protein>
    <submittedName>
        <fullName evidence="2">Uncharacterized protein</fullName>
    </submittedName>
</protein>
<name>A0AA48KE68_9BACT</name>
<gene>
    <name evidence="2" type="ORF">METESE_27230</name>
</gene>
<dbReference type="KEGG" id="msea:METESE_27230"/>
<proteinExistence type="predicted"/>
<feature type="region of interest" description="Disordered" evidence="1">
    <location>
        <begin position="32"/>
        <end position="65"/>
    </location>
</feature>
<organism evidence="2 3">
    <name type="scientific">Mesoterricola sediminis</name>
    <dbReference type="NCBI Taxonomy" id="2927980"/>
    <lineage>
        <taxon>Bacteria</taxon>
        <taxon>Pseudomonadati</taxon>
        <taxon>Acidobacteriota</taxon>
        <taxon>Holophagae</taxon>
        <taxon>Holophagales</taxon>
        <taxon>Holophagaceae</taxon>
        <taxon>Mesoterricola</taxon>
    </lineage>
</organism>
<reference evidence="2" key="1">
    <citation type="journal article" date="2023" name="Int. J. Syst. Evol. Microbiol.">
        <title>Mesoterricola silvestris gen. nov., sp. nov., Mesoterricola sediminis sp. nov., Geothrix oryzae sp. nov., Geothrix edaphica sp. nov., Geothrix rubra sp. nov., and Geothrix limicola sp. nov., six novel members of Acidobacteriota isolated from soils.</title>
        <authorList>
            <person name="Itoh H."/>
            <person name="Sugisawa Y."/>
            <person name="Mise K."/>
            <person name="Xu Z."/>
            <person name="Kuniyasu M."/>
            <person name="Ushijima N."/>
            <person name="Kawano K."/>
            <person name="Kobayashi E."/>
            <person name="Shiratori Y."/>
            <person name="Masuda Y."/>
            <person name="Senoo K."/>
        </authorList>
    </citation>
    <scope>NUCLEOTIDE SEQUENCE</scope>
    <source>
        <strain evidence="2">W786</strain>
    </source>
</reference>
<dbReference type="AlphaFoldDB" id="A0AA48KE68"/>
<keyword evidence="3" id="KW-1185">Reference proteome</keyword>